<keyword evidence="2" id="KW-0175">Coiled coil</keyword>
<sequence length="498" mass="56106">MECRGSRGCGSSMNIKSKSKVGIDQSKGENSPNSELALTLTTLKVKQEDDILSGVLVPGAIFENGSTRDRESHPKVLSGTSWRRGEVENFPKCCPEVPGTFTRNLLAGFQFKLQFTTARKFLGRTPEVPGSFLCLAMGPQIEQVIVVSISPPSDQMLSFEEEEKCIHLNAQATNVLFSALSEDVFESIMPLEDAHLIWNTLKERYDKSECDETHVFIEGNEMVSSVNVDTSTSYSACETNLLKEEVCGKKWPSEEFTSPRCSSPRSDEYSCIMEKSSLEKENLELKAQLVELTSKHVDLQEKYDELLCSHGNIVDSHAMLEVTHEVIITTVKSYVPHIQVDFTCANSYCSQANIFPSTICDLDYVEKKDKRIDHGLVGNAQPSQDNRESMVKKLEKGTTVACNKFYQEDIKSNNKIKGQDQRKNKTSITCFKCKKMGHHVRDCPWKKEKKLNKNEDLAHKFFKSTKEGHFASSCPRKIDDEITLPTKTSRINKRKCYG</sequence>
<keyword evidence="1" id="KW-0862">Zinc</keyword>
<evidence type="ECO:0000259" key="4">
    <source>
        <dbReference type="PROSITE" id="PS50158"/>
    </source>
</evidence>
<gene>
    <name evidence="5" type="ORF">OSJNBa0032D15.11</name>
</gene>
<accession>Q60EK4</accession>
<dbReference type="Pfam" id="PF00098">
    <property type="entry name" value="zf-CCHC"/>
    <property type="match status" value="1"/>
</dbReference>
<feature type="coiled-coil region" evidence="2">
    <location>
        <begin position="275"/>
        <end position="302"/>
    </location>
</feature>
<evidence type="ECO:0000256" key="1">
    <source>
        <dbReference type="PROSITE-ProRule" id="PRU00047"/>
    </source>
</evidence>
<dbReference type="AlphaFoldDB" id="Q60EK4"/>
<dbReference type="SUPFAM" id="SSF57756">
    <property type="entry name" value="Retrovirus zinc finger-like domains"/>
    <property type="match status" value="1"/>
</dbReference>
<dbReference type="EMBL" id="AC120989">
    <property type="protein sequence ID" value="AAV31307.1"/>
    <property type="molecule type" value="Genomic_DNA"/>
</dbReference>
<evidence type="ECO:0000313" key="5">
    <source>
        <dbReference type="EMBL" id="AAV31307.1"/>
    </source>
</evidence>
<evidence type="ECO:0000313" key="6">
    <source>
        <dbReference type="Proteomes" id="UP000000763"/>
    </source>
</evidence>
<evidence type="ECO:0000256" key="2">
    <source>
        <dbReference type="SAM" id="Coils"/>
    </source>
</evidence>
<dbReference type="GO" id="GO:0008270">
    <property type="term" value="F:zinc ion binding"/>
    <property type="evidence" value="ECO:0007669"/>
    <property type="project" value="UniProtKB-KW"/>
</dbReference>
<dbReference type="Proteomes" id="UP000000763">
    <property type="component" value="Chromosome 5"/>
</dbReference>
<dbReference type="InterPro" id="IPR001878">
    <property type="entry name" value="Znf_CCHC"/>
</dbReference>
<keyword evidence="1" id="KW-0479">Metal-binding</keyword>
<proteinExistence type="predicted"/>
<feature type="region of interest" description="Disordered" evidence="3">
    <location>
        <begin position="1"/>
        <end position="33"/>
    </location>
</feature>
<dbReference type="Gene3D" id="4.10.60.10">
    <property type="entry name" value="Zinc finger, CCHC-type"/>
    <property type="match status" value="1"/>
</dbReference>
<feature type="domain" description="CCHC-type" evidence="4">
    <location>
        <begin position="430"/>
        <end position="444"/>
    </location>
</feature>
<reference evidence="6" key="1">
    <citation type="journal article" date="2005" name="Nature">
        <title>The map-based sequence of the rice genome.</title>
        <authorList>
            <consortium name="International rice genome sequencing project (IRGSP)"/>
            <person name="Matsumoto T."/>
            <person name="Wu J."/>
            <person name="Kanamori H."/>
            <person name="Katayose Y."/>
            <person name="Fujisawa M."/>
            <person name="Namiki N."/>
            <person name="Mizuno H."/>
            <person name="Yamamoto K."/>
            <person name="Antonio B.A."/>
            <person name="Baba T."/>
            <person name="Sakata K."/>
            <person name="Nagamura Y."/>
            <person name="Aoki H."/>
            <person name="Arikawa K."/>
            <person name="Arita K."/>
            <person name="Bito T."/>
            <person name="Chiden Y."/>
            <person name="Fujitsuka N."/>
            <person name="Fukunaka R."/>
            <person name="Hamada M."/>
            <person name="Harada C."/>
            <person name="Hayashi A."/>
            <person name="Hijishita S."/>
            <person name="Honda M."/>
            <person name="Hosokawa S."/>
            <person name="Ichikawa Y."/>
            <person name="Idonuma A."/>
            <person name="Iijima M."/>
            <person name="Ikeda M."/>
            <person name="Ikeno M."/>
            <person name="Ito K."/>
            <person name="Ito S."/>
            <person name="Ito T."/>
            <person name="Ito Y."/>
            <person name="Ito Y."/>
            <person name="Iwabuchi A."/>
            <person name="Kamiya K."/>
            <person name="Karasawa W."/>
            <person name="Kurita K."/>
            <person name="Katagiri S."/>
            <person name="Kikuta A."/>
            <person name="Kobayashi H."/>
            <person name="Kobayashi N."/>
            <person name="Machita K."/>
            <person name="Maehara T."/>
            <person name="Masukawa M."/>
            <person name="Mizubayashi T."/>
            <person name="Mukai Y."/>
            <person name="Nagasaki H."/>
            <person name="Nagata Y."/>
            <person name="Naito S."/>
            <person name="Nakashima M."/>
            <person name="Nakama Y."/>
            <person name="Nakamichi Y."/>
            <person name="Nakamura M."/>
            <person name="Meguro A."/>
            <person name="Negishi M."/>
            <person name="Ohta I."/>
            <person name="Ohta T."/>
            <person name="Okamoto M."/>
            <person name="Ono N."/>
            <person name="Saji S."/>
            <person name="Sakaguchi M."/>
            <person name="Sakai K."/>
            <person name="Shibata M."/>
            <person name="Shimokawa T."/>
            <person name="Song J."/>
            <person name="Takazaki Y."/>
            <person name="Terasawa K."/>
            <person name="Tsugane M."/>
            <person name="Tsuji K."/>
            <person name="Ueda S."/>
            <person name="Waki K."/>
            <person name="Yamagata H."/>
            <person name="Yamamoto M."/>
            <person name="Yamamoto S."/>
            <person name="Yamane H."/>
            <person name="Yoshiki S."/>
            <person name="Yoshihara R."/>
            <person name="Yukawa K."/>
            <person name="Zhong H."/>
            <person name="Yano M."/>
            <person name="Yuan Q."/>
            <person name="Ouyang S."/>
            <person name="Liu J."/>
            <person name="Jones K.M."/>
            <person name="Gansberger K."/>
            <person name="Moffat K."/>
            <person name="Hill J."/>
            <person name="Bera J."/>
            <person name="Fadrosh D."/>
            <person name="Jin S."/>
            <person name="Johri S."/>
            <person name="Kim M."/>
            <person name="Overton L."/>
            <person name="Reardon M."/>
            <person name="Tsitrin T."/>
            <person name="Vuong H."/>
            <person name="Weaver B."/>
            <person name="Ciecko A."/>
            <person name="Tallon L."/>
            <person name="Jackson J."/>
            <person name="Pai G."/>
            <person name="Aken S.V."/>
            <person name="Utterback T."/>
            <person name="Reidmuller S."/>
            <person name="Feldblyum T."/>
            <person name="Hsiao J."/>
            <person name="Zismann V."/>
            <person name="Iobst S."/>
            <person name="de Vazeille A.R."/>
            <person name="Buell C.R."/>
            <person name="Ying K."/>
            <person name="Li Y."/>
            <person name="Lu T."/>
            <person name="Huang Y."/>
            <person name="Zhao Q."/>
            <person name="Feng Q."/>
            <person name="Zhang L."/>
            <person name="Zhu J."/>
            <person name="Weng Q."/>
            <person name="Mu J."/>
            <person name="Lu Y."/>
            <person name="Fan D."/>
            <person name="Liu Y."/>
            <person name="Guan J."/>
            <person name="Zhang Y."/>
            <person name="Yu S."/>
            <person name="Liu X."/>
            <person name="Zhang Y."/>
            <person name="Hong G."/>
            <person name="Han B."/>
            <person name="Choisne N."/>
            <person name="Demange N."/>
            <person name="Orjeda G."/>
            <person name="Samain S."/>
            <person name="Cattolico L."/>
            <person name="Pelletier E."/>
            <person name="Couloux A."/>
            <person name="Segurens B."/>
            <person name="Wincker P."/>
            <person name="D'Hont A."/>
            <person name="Scarpelli C."/>
            <person name="Weissenbach J."/>
            <person name="Salanoubat M."/>
            <person name="Quetier F."/>
            <person name="Yu Y."/>
            <person name="Kim H.R."/>
            <person name="Rambo T."/>
            <person name="Currie J."/>
            <person name="Collura K."/>
            <person name="Luo M."/>
            <person name="Yang T."/>
            <person name="Ammiraju J.S.S."/>
            <person name="Engler F."/>
            <person name="Soderlund C."/>
            <person name="Wing R.A."/>
            <person name="Palmer L.E."/>
            <person name="de la Bastide M."/>
            <person name="Spiegel L."/>
            <person name="Nascimento L."/>
            <person name="Zutavern T."/>
            <person name="O'Shaughnessy A."/>
            <person name="Dike S."/>
            <person name="Dedhia N."/>
            <person name="Preston R."/>
            <person name="Balija V."/>
            <person name="McCombie W.R."/>
            <person name="Chow T."/>
            <person name="Chen H."/>
            <person name="Chung M."/>
            <person name="Chen C."/>
            <person name="Shaw J."/>
            <person name="Wu H."/>
            <person name="Hsiao K."/>
            <person name="Chao Y."/>
            <person name="Chu M."/>
            <person name="Cheng C."/>
            <person name="Hour A."/>
            <person name="Lee P."/>
            <person name="Lin S."/>
            <person name="Lin Y."/>
            <person name="Liou J."/>
            <person name="Liu S."/>
            <person name="Hsing Y."/>
            <person name="Raghuvanshi S."/>
            <person name="Mohanty A."/>
            <person name="Bharti A.K."/>
            <person name="Gaur A."/>
            <person name="Gupta V."/>
            <person name="Kumar D."/>
            <person name="Ravi V."/>
            <person name="Vij S."/>
            <person name="Kapur A."/>
            <person name="Khurana P."/>
            <person name="Khurana P."/>
            <person name="Khurana J.P."/>
            <person name="Tyagi A.K."/>
            <person name="Gaikwad K."/>
            <person name="Singh A."/>
            <person name="Dalal V."/>
            <person name="Srivastava S."/>
            <person name="Dixit A."/>
            <person name="Pal A.K."/>
            <person name="Ghazi I.A."/>
            <person name="Yadav M."/>
            <person name="Pandit A."/>
            <person name="Bhargava A."/>
            <person name="Sureshbabu K."/>
            <person name="Batra K."/>
            <person name="Sharma T.R."/>
            <person name="Mohapatra T."/>
            <person name="Singh N.K."/>
            <person name="Messing J."/>
            <person name="Nelson A.B."/>
            <person name="Fuks G."/>
            <person name="Kavchok S."/>
            <person name="Keizer G."/>
            <person name="Linton E."/>
            <person name="Llaca V."/>
            <person name="Song R."/>
            <person name="Tanyolac B."/>
            <person name="Young S."/>
            <person name="Ho-Il K."/>
            <person name="Hahn J.H."/>
            <person name="Sangsakoo G."/>
            <person name="Vanavichit A."/>
            <person name="de Mattos Luiz.A.T."/>
            <person name="Zimmer P.D."/>
            <person name="Malone G."/>
            <person name="Dellagostin O."/>
            <person name="de Oliveira A.C."/>
            <person name="Bevan M."/>
            <person name="Bancroft I."/>
            <person name="Minx P."/>
            <person name="Cordum H."/>
            <person name="Wilson R."/>
            <person name="Cheng Z."/>
            <person name="Jin W."/>
            <person name="Jiang J."/>
            <person name="Leong S.A."/>
            <person name="Iwama H."/>
            <person name="Gojobori T."/>
            <person name="Itoh T."/>
            <person name="Niimura Y."/>
            <person name="Fujii Y."/>
            <person name="Habara T."/>
            <person name="Sakai H."/>
            <person name="Sato Y."/>
            <person name="Wilson G."/>
            <person name="Kumar K."/>
            <person name="McCouch S."/>
            <person name="Juretic N."/>
            <person name="Hoen D."/>
            <person name="Wright S."/>
            <person name="Bruskiewich R."/>
            <person name="Bureau T."/>
            <person name="Miyao A."/>
            <person name="Hirochika H."/>
            <person name="Nishikawa T."/>
            <person name="Kadowaki K."/>
            <person name="Sugiura M."/>
            <person name="Burr B."/>
            <person name="Sasaki T."/>
        </authorList>
    </citation>
    <scope>NUCLEOTIDE SEQUENCE [LARGE SCALE GENOMIC DNA]</scope>
    <source>
        <strain evidence="6">cv. Nipponbare</strain>
    </source>
</reference>
<dbReference type="PROSITE" id="PS50158">
    <property type="entry name" value="ZF_CCHC"/>
    <property type="match status" value="1"/>
</dbReference>
<dbReference type="SMART" id="SM00343">
    <property type="entry name" value="ZnF_C2HC"/>
    <property type="match status" value="2"/>
</dbReference>
<name>Q60EK4_ORYSJ</name>
<dbReference type="InterPro" id="IPR036875">
    <property type="entry name" value="Znf_CCHC_sf"/>
</dbReference>
<evidence type="ECO:0000256" key="3">
    <source>
        <dbReference type="SAM" id="MobiDB-lite"/>
    </source>
</evidence>
<reference evidence="6" key="2">
    <citation type="journal article" date="2008" name="Nucleic Acids Res.">
        <title>The rice annotation project database (RAP-DB): 2008 update.</title>
        <authorList>
            <consortium name="The rice annotation project (RAP)"/>
        </authorList>
    </citation>
    <scope>GENOME REANNOTATION</scope>
    <source>
        <strain evidence="6">cv. Nipponbare</strain>
    </source>
</reference>
<dbReference type="GO" id="GO:0003676">
    <property type="term" value="F:nucleic acid binding"/>
    <property type="evidence" value="ECO:0007669"/>
    <property type="project" value="InterPro"/>
</dbReference>
<keyword evidence="1" id="KW-0863">Zinc-finger</keyword>
<protein>
    <recommendedName>
        <fullName evidence="4">CCHC-type domain-containing protein</fullName>
    </recommendedName>
</protein>
<organism evidence="5 6">
    <name type="scientific">Oryza sativa subsp. japonica</name>
    <name type="common">Rice</name>
    <dbReference type="NCBI Taxonomy" id="39947"/>
    <lineage>
        <taxon>Eukaryota</taxon>
        <taxon>Viridiplantae</taxon>
        <taxon>Streptophyta</taxon>
        <taxon>Embryophyta</taxon>
        <taxon>Tracheophyta</taxon>
        <taxon>Spermatophyta</taxon>
        <taxon>Magnoliopsida</taxon>
        <taxon>Liliopsida</taxon>
        <taxon>Poales</taxon>
        <taxon>Poaceae</taxon>
        <taxon>BOP clade</taxon>
        <taxon>Oryzoideae</taxon>
        <taxon>Oryzeae</taxon>
        <taxon>Oryzinae</taxon>
        <taxon>Oryza</taxon>
        <taxon>Oryza sativa</taxon>
    </lineage>
</organism>